<reference evidence="4 5" key="1">
    <citation type="submission" date="2020-03" db="EMBL/GenBank/DDBJ databases">
        <title>Genomic Encyclopedia of Type Strains, Phase IV (KMG-IV): sequencing the most valuable type-strain genomes for metagenomic binning, comparative biology and taxonomic classification.</title>
        <authorList>
            <person name="Goeker M."/>
        </authorList>
    </citation>
    <scope>NUCLEOTIDE SEQUENCE [LARGE SCALE GENOMIC DNA]</scope>
    <source>
        <strain evidence="4 5">DSM 24233</strain>
    </source>
</reference>
<dbReference type="GO" id="GO:0017089">
    <property type="term" value="F:glycolipid transfer activity"/>
    <property type="evidence" value="ECO:0007669"/>
    <property type="project" value="TreeGrafter"/>
</dbReference>
<dbReference type="InterPro" id="IPR052037">
    <property type="entry name" value="LPS_export_LptA"/>
</dbReference>
<evidence type="ECO:0000259" key="3">
    <source>
        <dbReference type="Pfam" id="PF03968"/>
    </source>
</evidence>
<dbReference type="RefSeq" id="WP_342448568.1">
    <property type="nucleotide sequence ID" value="NZ_JAATJA010000001.1"/>
</dbReference>
<protein>
    <submittedName>
        <fullName evidence="4">Lipopolysaccharide export system protein LptA</fullName>
    </submittedName>
</protein>
<dbReference type="EMBL" id="JAATJA010000001">
    <property type="protein sequence ID" value="NJB66711.1"/>
    <property type="molecule type" value="Genomic_DNA"/>
</dbReference>
<dbReference type="PANTHER" id="PTHR36504">
    <property type="entry name" value="LIPOPOLYSACCHARIDE EXPORT SYSTEM PROTEIN LPTA"/>
    <property type="match status" value="1"/>
</dbReference>
<proteinExistence type="predicted"/>
<dbReference type="GO" id="GO:0009279">
    <property type="term" value="C:cell outer membrane"/>
    <property type="evidence" value="ECO:0007669"/>
    <property type="project" value="TreeGrafter"/>
</dbReference>
<dbReference type="GO" id="GO:0030288">
    <property type="term" value="C:outer membrane-bounded periplasmic space"/>
    <property type="evidence" value="ECO:0007669"/>
    <property type="project" value="TreeGrafter"/>
</dbReference>
<keyword evidence="1 2" id="KW-0732">Signal</keyword>
<name>A0A846QEK8_9BACT</name>
<comment type="caution">
    <text evidence="4">The sequence shown here is derived from an EMBL/GenBank/DDBJ whole genome shotgun (WGS) entry which is preliminary data.</text>
</comment>
<accession>A0A846QEK8</accession>
<gene>
    <name evidence="4" type="ORF">GGQ74_000351</name>
</gene>
<sequence>MKTFPRIAAFAIAATLMTAPLAVAQSTSVPTKITSQKTVYDQDGRTVVFRGDVLVVRPDMKIWADVMTVRLDASAKQGQPGTISRIEATGNVRLEREGKKGQCAKAVYDAAKGLLTLSGDPRLADGDNSISGKVIRLWLKDNRSEVEGGDKPVEAIFFTPGAEAGK</sequence>
<dbReference type="Gene3D" id="2.60.450.10">
    <property type="entry name" value="Lipopolysaccharide (LPS) transport protein A like domain"/>
    <property type="match status" value="1"/>
</dbReference>
<dbReference type="InterPro" id="IPR005653">
    <property type="entry name" value="OstA-like_N"/>
</dbReference>
<feature type="domain" description="Organic solvent tolerance-like N-terminal" evidence="3">
    <location>
        <begin position="32"/>
        <end position="140"/>
    </location>
</feature>
<dbReference type="Pfam" id="PF03968">
    <property type="entry name" value="LptD_N"/>
    <property type="match status" value="1"/>
</dbReference>
<dbReference type="AlphaFoldDB" id="A0A846QEK8"/>
<organism evidence="4 5">
    <name type="scientific">Desulfobaculum xiamenense</name>
    <dbReference type="NCBI Taxonomy" id="995050"/>
    <lineage>
        <taxon>Bacteria</taxon>
        <taxon>Pseudomonadati</taxon>
        <taxon>Thermodesulfobacteriota</taxon>
        <taxon>Desulfovibrionia</taxon>
        <taxon>Desulfovibrionales</taxon>
        <taxon>Desulfovibrionaceae</taxon>
        <taxon>Desulfobaculum</taxon>
    </lineage>
</organism>
<evidence type="ECO:0000313" key="5">
    <source>
        <dbReference type="Proteomes" id="UP000580856"/>
    </source>
</evidence>
<feature type="chain" id="PRO_5032733857" evidence="2">
    <location>
        <begin position="25"/>
        <end position="166"/>
    </location>
</feature>
<feature type="signal peptide" evidence="2">
    <location>
        <begin position="1"/>
        <end position="24"/>
    </location>
</feature>
<keyword evidence="5" id="KW-1185">Reference proteome</keyword>
<dbReference type="PANTHER" id="PTHR36504:SF1">
    <property type="entry name" value="LIPOPOLYSACCHARIDE EXPORT SYSTEM PROTEIN LPTA"/>
    <property type="match status" value="1"/>
</dbReference>
<dbReference type="Proteomes" id="UP000580856">
    <property type="component" value="Unassembled WGS sequence"/>
</dbReference>
<evidence type="ECO:0000313" key="4">
    <source>
        <dbReference type="EMBL" id="NJB66711.1"/>
    </source>
</evidence>
<evidence type="ECO:0000256" key="2">
    <source>
        <dbReference type="SAM" id="SignalP"/>
    </source>
</evidence>
<evidence type="ECO:0000256" key="1">
    <source>
        <dbReference type="ARBA" id="ARBA00022729"/>
    </source>
</evidence>
<dbReference type="GO" id="GO:0015920">
    <property type="term" value="P:lipopolysaccharide transport"/>
    <property type="evidence" value="ECO:0007669"/>
    <property type="project" value="TreeGrafter"/>
</dbReference>